<protein>
    <submittedName>
        <fullName evidence="2">Uncharacterized protein</fullName>
    </submittedName>
</protein>
<evidence type="ECO:0000313" key="3">
    <source>
        <dbReference type="Proteomes" id="UP000019246"/>
    </source>
</evidence>
<feature type="coiled-coil region" evidence="1">
    <location>
        <begin position="29"/>
        <end position="56"/>
    </location>
</feature>
<gene>
    <name evidence="2" type="ORF">MAQA_15926</name>
</gene>
<dbReference type="STRING" id="1265818.MAQA_15926"/>
<accession>W7ATP5</accession>
<evidence type="ECO:0000313" key="2">
    <source>
        <dbReference type="EMBL" id="EUJ16560.1"/>
    </source>
</evidence>
<name>W7ATP5_9LIST</name>
<sequence length="202" mass="23451">MKKMQIGLIITLFIAVISVSFSITLWQNRVEMKQELSSFKQKNEEKDRKIQQYRNQTIKKESGNNQSQKSSSLDQATDILVANKKLMDALFNYTTIDNRLDRAKDYLTESQYQKMKEQQSDQQQNETKSTLQELKAFPSTEATANSQVVMNEITTQIKVEETVTLQRMYVKVDFEKTDGEWKATNLLFTAVPTNDVKQVEEK</sequence>
<evidence type="ECO:0000256" key="1">
    <source>
        <dbReference type="SAM" id="Coils"/>
    </source>
</evidence>
<keyword evidence="3" id="KW-1185">Reference proteome</keyword>
<dbReference type="RefSeq" id="WP_036074534.1">
    <property type="nucleotide sequence ID" value="NZ_AOCG01000023.1"/>
</dbReference>
<organism evidence="2 3">
    <name type="scientific">Listeria aquatica FSL S10-1188</name>
    <dbReference type="NCBI Taxonomy" id="1265818"/>
    <lineage>
        <taxon>Bacteria</taxon>
        <taxon>Bacillati</taxon>
        <taxon>Bacillota</taxon>
        <taxon>Bacilli</taxon>
        <taxon>Bacillales</taxon>
        <taxon>Listeriaceae</taxon>
        <taxon>Listeria</taxon>
    </lineage>
</organism>
<proteinExistence type="predicted"/>
<keyword evidence="1" id="KW-0175">Coiled coil</keyword>
<dbReference type="PATRIC" id="fig|1265818.5.peg.3217"/>
<dbReference type="AlphaFoldDB" id="W7ATP5"/>
<comment type="caution">
    <text evidence="2">The sequence shown here is derived from an EMBL/GenBank/DDBJ whole genome shotgun (WGS) entry which is preliminary data.</text>
</comment>
<dbReference type="Proteomes" id="UP000019246">
    <property type="component" value="Unassembled WGS sequence"/>
</dbReference>
<dbReference type="EMBL" id="AOCG01000023">
    <property type="protein sequence ID" value="EUJ16560.1"/>
    <property type="molecule type" value="Genomic_DNA"/>
</dbReference>
<reference evidence="2 3" key="1">
    <citation type="journal article" date="2014" name="Int. J. Syst. Evol. Microbiol.">
        <title>Listeria floridensis sp. nov., Listeria aquatica sp. nov., Listeria cornellensis sp. nov., Listeria riparia sp. nov. and Listeria grandensis sp. nov., from agricultural and natural environments.</title>
        <authorList>
            <person name="den Bakker H.C."/>
            <person name="Warchocki S."/>
            <person name="Wright E.M."/>
            <person name="Allred A.F."/>
            <person name="Ahlstrom C."/>
            <person name="Manuel C.S."/>
            <person name="Stasiewicz M.J."/>
            <person name="Burrell A."/>
            <person name="Roof S."/>
            <person name="Strawn L."/>
            <person name="Fortes E.D."/>
            <person name="Nightingale K.K."/>
            <person name="Kephart D."/>
            <person name="Wiedmann M."/>
        </authorList>
    </citation>
    <scope>NUCLEOTIDE SEQUENCE [LARGE SCALE GENOMIC DNA]</scope>
    <source>
        <strain evidence="2 3">FSL S10-1188</strain>
    </source>
</reference>